<comment type="caution">
    <text evidence="6">The sequence shown here is derived from an EMBL/GenBank/DDBJ whole genome shotgun (WGS) entry which is preliminary data.</text>
</comment>
<dbReference type="RefSeq" id="WP_311360308.1">
    <property type="nucleotide sequence ID" value="NZ_JAVRIE010000001.1"/>
</dbReference>
<feature type="domain" description="OmpA-like" evidence="5">
    <location>
        <begin position="372"/>
        <end position="489"/>
    </location>
</feature>
<evidence type="ECO:0000256" key="2">
    <source>
        <dbReference type="ARBA" id="ARBA00023136"/>
    </source>
</evidence>
<keyword evidence="2 4" id="KW-0472">Membrane</keyword>
<dbReference type="Gene3D" id="3.30.1330.60">
    <property type="entry name" value="OmpA-like domain"/>
    <property type="match status" value="1"/>
</dbReference>
<name>A0AAW8R0A9_9ALTE</name>
<dbReference type="PROSITE" id="PS51123">
    <property type="entry name" value="OMPA_2"/>
    <property type="match status" value="1"/>
</dbReference>
<dbReference type="CDD" id="cd07185">
    <property type="entry name" value="OmpA_C-like"/>
    <property type="match status" value="1"/>
</dbReference>
<dbReference type="InterPro" id="IPR006664">
    <property type="entry name" value="OMP_bac"/>
</dbReference>
<dbReference type="SUPFAM" id="SSF103088">
    <property type="entry name" value="OmpA-like"/>
    <property type="match status" value="1"/>
</dbReference>
<evidence type="ECO:0000256" key="1">
    <source>
        <dbReference type="ARBA" id="ARBA00004442"/>
    </source>
</evidence>
<evidence type="ECO:0000313" key="6">
    <source>
        <dbReference type="EMBL" id="MDT0581515.1"/>
    </source>
</evidence>
<dbReference type="Proteomes" id="UP001249020">
    <property type="component" value="Unassembled WGS sequence"/>
</dbReference>
<dbReference type="InterPro" id="IPR036737">
    <property type="entry name" value="OmpA-like_sf"/>
</dbReference>
<evidence type="ECO:0000256" key="4">
    <source>
        <dbReference type="PROSITE-ProRule" id="PRU00473"/>
    </source>
</evidence>
<comment type="subcellular location">
    <subcellularLocation>
        <location evidence="1">Cell outer membrane</location>
    </subcellularLocation>
</comment>
<dbReference type="PRINTS" id="PR01021">
    <property type="entry name" value="OMPADOMAIN"/>
</dbReference>
<dbReference type="GO" id="GO:0009279">
    <property type="term" value="C:cell outer membrane"/>
    <property type="evidence" value="ECO:0007669"/>
    <property type="project" value="UniProtKB-SubCell"/>
</dbReference>
<keyword evidence="3" id="KW-0998">Cell outer membrane</keyword>
<evidence type="ECO:0000256" key="3">
    <source>
        <dbReference type="ARBA" id="ARBA00023237"/>
    </source>
</evidence>
<gene>
    <name evidence="6" type="ORF">RM544_03120</name>
</gene>
<dbReference type="InterPro" id="IPR050330">
    <property type="entry name" value="Bact_OuterMem_StrucFunc"/>
</dbReference>
<dbReference type="InterPro" id="IPR006665">
    <property type="entry name" value="OmpA-like"/>
</dbReference>
<keyword evidence="7" id="KW-1185">Reference proteome</keyword>
<evidence type="ECO:0000259" key="5">
    <source>
        <dbReference type="PROSITE" id="PS51123"/>
    </source>
</evidence>
<dbReference type="PANTHER" id="PTHR30329">
    <property type="entry name" value="STATOR ELEMENT OF FLAGELLAR MOTOR COMPLEX"/>
    <property type="match status" value="1"/>
</dbReference>
<dbReference type="Pfam" id="PF00691">
    <property type="entry name" value="OmpA"/>
    <property type="match status" value="1"/>
</dbReference>
<sequence>MKRTIISISLAVALLGGCASSPSINEKDIFQQNPIISEANMLLQKATADNLAFFAPEQMKEAQRVYESALKDAKAGKTNATGLAKEAVARAKAARVQSDKAKYTFEEVLLAREKALSVNAATASPEAFKEAEQAFAKAIAQLELGQDARAVRDIEAIKNQYLAIELSALKKNMLSFAQDAVKKAEKNDLDDVAPRTIAKAKDELKLAIDTLEVNRTDTAKANVHSNRAIWLIKQAEGIADINSIFENADFDEEQKILWYQDQLSTIMSPINSSVQFNNTNKEVVASLREQVASLATKNEMITTKLSQTEAKLASLTTESKNRESQLAKDKAEALMQAQLLREKEIAAKKADDARFSAVQSMFTEQEATVYRQRDNVLIRAHGFSFKSGGSEIESSNFVMLNKITDAIKRFPNADVVVSGHTDATGSAELNLALSKARAEVVANFITQVSEIENSRVTFTGFGKDKPVASNETPEGRAENRRVEILIVNK</sequence>
<proteinExistence type="predicted"/>
<dbReference type="AlphaFoldDB" id="A0AAW8R0A9"/>
<dbReference type="EMBL" id="JAVRIE010000001">
    <property type="protein sequence ID" value="MDT0581515.1"/>
    <property type="molecule type" value="Genomic_DNA"/>
</dbReference>
<protein>
    <submittedName>
        <fullName evidence="6">OmpA family protein</fullName>
    </submittedName>
</protein>
<evidence type="ECO:0000313" key="7">
    <source>
        <dbReference type="Proteomes" id="UP001249020"/>
    </source>
</evidence>
<organism evidence="6 7">
    <name type="scientific">Brumicola blandensis</name>
    <dbReference type="NCBI Taxonomy" id="3075611"/>
    <lineage>
        <taxon>Bacteria</taxon>
        <taxon>Pseudomonadati</taxon>
        <taxon>Pseudomonadota</taxon>
        <taxon>Gammaproteobacteria</taxon>
        <taxon>Alteromonadales</taxon>
        <taxon>Alteromonadaceae</taxon>
        <taxon>Brumicola</taxon>
    </lineage>
</organism>
<dbReference type="PROSITE" id="PS51257">
    <property type="entry name" value="PROKAR_LIPOPROTEIN"/>
    <property type="match status" value="1"/>
</dbReference>
<accession>A0AAW8R0A9</accession>
<dbReference type="PANTHER" id="PTHR30329:SF21">
    <property type="entry name" value="LIPOPROTEIN YIAD-RELATED"/>
    <property type="match status" value="1"/>
</dbReference>
<reference evidence="6 7" key="1">
    <citation type="submission" date="2023-09" db="EMBL/GenBank/DDBJ databases">
        <authorList>
            <person name="Rey-Velasco X."/>
        </authorList>
    </citation>
    <scope>NUCLEOTIDE SEQUENCE [LARGE SCALE GENOMIC DNA]</scope>
    <source>
        <strain evidence="6 7">W409</strain>
    </source>
</reference>